<feature type="non-terminal residue" evidence="1">
    <location>
        <position position="1"/>
    </location>
</feature>
<proteinExistence type="predicted"/>
<evidence type="ECO:0000313" key="2">
    <source>
        <dbReference type="Proteomes" id="UP000789920"/>
    </source>
</evidence>
<accession>A0ACA9MDQ3</accession>
<evidence type="ECO:0000313" key="1">
    <source>
        <dbReference type="EMBL" id="CAG8585665.1"/>
    </source>
</evidence>
<dbReference type="EMBL" id="CAJVQC010007918">
    <property type="protein sequence ID" value="CAG8585665.1"/>
    <property type="molecule type" value="Genomic_DNA"/>
</dbReference>
<name>A0ACA9MDQ3_9GLOM</name>
<sequence length="320" mass="36345">NIIYESKKILDEYDGRQDLKVFRSQGAFEFLQSIIDEYNLVSVTYKEGEGLSSIKEMLEKIEEQKIKYIGKIKKASDIPNIVLLSLRDRENVYPNDFLVKNEIRSASKPAGLPKKLYDRKDKKVIKFEEIALNQSADAEGKYADQHKFEKEAEKIATPIGWVRYKDRYSHDDRLTFRLHEALRGIKERRRGVPLDGIYSILGLLPYGNKVEPKYKPRGKEDAEEALIEVMKAAVNSGCCEPLAWYGPSSKDAGKRGVNIECEPTSIYFDDTSALALHSKRYYIDSKTEDIMGIGGKSILGGTYSGTIIIKGNDDIKKIKI</sequence>
<comment type="caution">
    <text evidence="1">The sequence shown here is derived from an EMBL/GenBank/DDBJ whole genome shotgun (WGS) entry which is preliminary data.</text>
</comment>
<reference evidence="1" key="1">
    <citation type="submission" date="2021-06" db="EMBL/GenBank/DDBJ databases">
        <authorList>
            <person name="Kallberg Y."/>
            <person name="Tangrot J."/>
            <person name="Rosling A."/>
        </authorList>
    </citation>
    <scope>NUCLEOTIDE SEQUENCE</scope>
    <source>
        <strain evidence="1">MA461A</strain>
    </source>
</reference>
<protein>
    <submittedName>
        <fullName evidence="1">25686_t:CDS:1</fullName>
    </submittedName>
</protein>
<dbReference type="Proteomes" id="UP000789920">
    <property type="component" value="Unassembled WGS sequence"/>
</dbReference>
<gene>
    <name evidence="1" type="ORF">RPERSI_LOCUS5332</name>
</gene>
<organism evidence="1 2">
    <name type="scientific">Racocetra persica</name>
    <dbReference type="NCBI Taxonomy" id="160502"/>
    <lineage>
        <taxon>Eukaryota</taxon>
        <taxon>Fungi</taxon>
        <taxon>Fungi incertae sedis</taxon>
        <taxon>Mucoromycota</taxon>
        <taxon>Glomeromycotina</taxon>
        <taxon>Glomeromycetes</taxon>
        <taxon>Diversisporales</taxon>
        <taxon>Gigasporaceae</taxon>
        <taxon>Racocetra</taxon>
    </lineage>
</organism>
<keyword evidence="2" id="KW-1185">Reference proteome</keyword>